<organism evidence="2 3">
    <name type="scientific">Cohnella kolymensis</name>
    <dbReference type="NCBI Taxonomy" id="1590652"/>
    <lineage>
        <taxon>Bacteria</taxon>
        <taxon>Bacillati</taxon>
        <taxon>Bacillota</taxon>
        <taxon>Bacilli</taxon>
        <taxon>Bacillales</taxon>
        <taxon>Paenibacillaceae</taxon>
        <taxon>Cohnella</taxon>
    </lineage>
</organism>
<evidence type="ECO:0000256" key="1">
    <source>
        <dbReference type="SAM" id="MobiDB-lite"/>
    </source>
</evidence>
<protein>
    <recommendedName>
        <fullName evidence="4">Ig-like domain-containing protein</fullName>
    </recommendedName>
</protein>
<dbReference type="RefSeq" id="WP_041065859.1">
    <property type="nucleotide sequence ID" value="NZ_JXAL01000026.1"/>
</dbReference>
<comment type="caution">
    <text evidence="2">The sequence shown here is derived from an EMBL/GenBank/DDBJ whole genome shotgun (WGS) entry which is preliminary data.</text>
</comment>
<dbReference type="EMBL" id="JXAL01000026">
    <property type="protein sequence ID" value="KIL34776.1"/>
    <property type="molecule type" value="Genomic_DNA"/>
</dbReference>
<name>A0ABR5A1B4_9BACL</name>
<feature type="region of interest" description="Disordered" evidence="1">
    <location>
        <begin position="105"/>
        <end position="142"/>
    </location>
</feature>
<gene>
    <name evidence="2" type="ORF">SD71_17200</name>
</gene>
<evidence type="ECO:0008006" key="4">
    <source>
        <dbReference type="Google" id="ProtNLM"/>
    </source>
</evidence>
<proteinExistence type="predicted"/>
<evidence type="ECO:0000313" key="2">
    <source>
        <dbReference type="EMBL" id="KIL34776.1"/>
    </source>
</evidence>
<accession>A0ABR5A1B4</accession>
<evidence type="ECO:0000313" key="3">
    <source>
        <dbReference type="Proteomes" id="UP000054526"/>
    </source>
</evidence>
<reference evidence="2 3" key="1">
    <citation type="submission" date="2014-12" db="EMBL/GenBank/DDBJ databases">
        <title>Draft genome sequence of Cohnella kolymensis strain B-2846.</title>
        <authorList>
            <person name="Karlyshev A.V."/>
            <person name="Kudryashova E.B."/>
        </authorList>
    </citation>
    <scope>NUCLEOTIDE SEQUENCE [LARGE SCALE GENOMIC DNA]</scope>
    <source>
        <strain evidence="2 3">VKM B-2846</strain>
    </source>
</reference>
<feature type="compositionally biased region" description="Pro residues" evidence="1">
    <location>
        <begin position="117"/>
        <end position="129"/>
    </location>
</feature>
<sequence>MYYYDYYNNPYDYYFRQPDLGSEWDEQEGAWRGVWRRRGNSNIFDARWTMPGAQPITAMLRMFQYGNFVFIQRQNSSDGNNCVYTGTIAADGRTVSGTYRCNQGGGSWSATIRRRPQPGPGPGPGPGPRPRGLGREWHEQEGSWTGVWRRRGNSNIFDARWTMPGAQPITAVLTINRYGDSVQVHRRNGSDGNDCDYTGNVGADGRTVTGTYRCTTGGGSWRATITF</sequence>
<keyword evidence="3" id="KW-1185">Reference proteome</keyword>
<dbReference type="Proteomes" id="UP000054526">
    <property type="component" value="Unassembled WGS sequence"/>
</dbReference>